<sequence length="61" mass="6786">MDPDFVKKIMDGNTEQIINTTTIENLEEAGLPTRFIENYADKNGAGRMVSYRNGIPLPGLD</sequence>
<proteinExistence type="predicted"/>
<gene>
    <name evidence="1" type="ORF">D6U17_01635</name>
</gene>
<evidence type="ECO:0000313" key="1">
    <source>
        <dbReference type="EMBL" id="RMW57094.1"/>
    </source>
</evidence>
<protein>
    <submittedName>
        <fullName evidence="1">Uncharacterized protein</fullName>
    </submittedName>
</protein>
<dbReference type="AlphaFoldDB" id="A0AB37RKY7"/>
<comment type="caution">
    <text evidence="1">The sequence shown here is derived from an EMBL/GenBank/DDBJ whole genome shotgun (WGS) entry which is preliminary data.</text>
</comment>
<reference evidence="1 2" key="1">
    <citation type="submission" date="2018-10" db="EMBL/GenBank/DDBJ databases">
        <title>Genome sequences of five Lactobacillus pentosus strains isolated from brines of traditionally fermented spanish-style green table olives and differences between them.</title>
        <authorList>
            <person name="Jimenez Diaz R."/>
        </authorList>
    </citation>
    <scope>NUCLEOTIDE SEQUENCE [LARGE SCALE GENOMIC DNA]</scope>
    <source>
        <strain evidence="1 2">IG8</strain>
    </source>
</reference>
<name>A0AB37RKY7_LACPE</name>
<dbReference type="Proteomes" id="UP000281061">
    <property type="component" value="Unassembled WGS sequence"/>
</dbReference>
<accession>A0AB37RKY7</accession>
<dbReference type="RefSeq" id="WP_122211592.1">
    <property type="nucleotide sequence ID" value="NZ_RDCH01000071.1"/>
</dbReference>
<evidence type="ECO:0000313" key="2">
    <source>
        <dbReference type="Proteomes" id="UP000281061"/>
    </source>
</evidence>
<organism evidence="1 2">
    <name type="scientific">Lactiplantibacillus pentosus</name>
    <name type="common">Lactobacillus pentosus</name>
    <dbReference type="NCBI Taxonomy" id="1589"/>
    <lineage>
        <taxon>Bacteria</taxon>
        <taxon>Bacillati</taxon>
        <taxon>Bacillota</taxon>
        <taxon>Bacilli</taxon>
        <taxon>Lactobacillales</taxon>
        <taxon>Lactobacillaceae</taxon>
        <taxon>Lactiplantibacillus</taxon>
    </lineage>
</organism>
<dbReference type="EMBL" id="RDCL01000019">
    <property type="protein sequence ID" value="RMW57094.1"/>
    <property type="molecule type" value="Genomic_DNA"/>
</dbReference>